<evidence type="ECO:0000256" key="1">
    <source>
        <dbReference type="SAM" id="MobiDB-lite"/>
    </source>
</evidence>
<dbReference type="OrthoDB" id="3941538at2759"/>
<comment type="caution">
    <text evidence="3">The sequence shown here is derived from an EMBL/GenBank/DDBJ whole genome shotgun (WGS) entry which is preliminary data.</text>
</comment>
<feature type="transmembrane region" description="Helical" evidence="2">
    <location>
        <begin position="194"/>
        <end position="216"/>
    </location>
</feature>
<reference evidence="3" key="1">
    <citation type="submission" date="2020-05" db="EMBL/GenBank/DDBJ databases">
        <title>Mycena genomes resolve the evolution of fungal bioluminescence.</title>
        <authorList>
            <person name="Tsai I.J."/>
        </authorList>
    </citation>
    <scope>NUCLEOTIDE SEQUENCE</scope>
    <source>
        <strain evidence="3">160909Yilan</strain>
    </source>
</reference>
<feature type="transmembrane region" description="Helical" evidence="2">
    <location>
        <begin position="443"/>
        <end position="463"/>
    </location>
</feature>
<keyword evidence="2" id="KW-0472">Membrane</keyword>
<evidence type="ECO:0000313" key="4">
    <source>
        <dbReference type="Proteomes" id="UP000623467"/>
    </source>
</evidence>
<feature type="transmembrane region" description="Helical" evidence="2">
    <location>
        <begin position="343"/>
        <end position="365"/>
    </location>
</feature>
<name>A0A8H7DCV9_9AGAR</name>
<evidence type="ECO:0000256" key="2">
    <source>
        <dbReference type="SAM" id="Phobius"/>
    </source>
</evidence>
<evidence type="ECO:0000313" key="3">
    <source>
        <dbReference type="EMBL" id="KAF7370809.1"/>
    </source>
</evidence>
<keyword evidence="2" id="KW-0812">Transmembrane</keyword>
<feature type="transmembrane region" description="Helical" evidence="2">
    <location>
        <begin position="403"/>
        <end position="423"/>
    </location>
</feature>
<protein>
    <submittedName>
        <fullName evidence="3">Uncharacterized protein</fullName>
    </submittedName>
</protein>
<feature type="transmembrane region" description="Helical" evidence="2">
    <location>
        <begin position="312"/>
        <end position="331"/>
    </location>
</feature>
<sequence>MPPLETSPLLGRQPVPNGTLPEPFPSVSATLLRLGNRIDRISIDGVCPRSADVCSESAFRLVVLLELRTRILRRKPNPDIWNRWTDKAAIADDVHQLNEQVASAWVLFLDEYRSPQEIEQVLWTSFLVNDDSIHRVRVVDLLNVDSPSQLICHDVVMDSLVDLWKHGHSRNLPSQMDSSSSIGSRYDSFSTPRALHLIELVTHLAYFGLLVSYVMHPPYEPTISDTSLEYVGAREILLMVFSASILIRPWTLFTVHFAITLLTFLFSLPTVPFASGLHMSSPPSPLYLFKADVTLPFAHFIANGFYHIIFPLVLYFVPIFILGSSWLSMALEGHLFRRPCTRTTVLFVFFAMVTAISCSLFIFVVQGRHLDPDDSGWDAYSAKVGLAARASFVRTVISYSSPYTFPAPFSLLQALIITGPSLICDHLGRRLGFQPSFAQAQKILWRLNVGPFGLVSALVVALLP</sequence>
<keyword evidence="4" id="KW-1185">Reference proteome</keyword>
<dbReference type="AlphaFoldDB" id="A0A8H7DCV9"/>
<keyword evidence="2" id="KW-1133">Transmembrane helix</keyword>
<feature type="region of interest" description="Disordered" evidence="1">
    <location>
        <begin position="1"/>
        <end position="22"/>
    </location>
</feature>
<gene>
    <name evidence="3" type="ORF">MSAN_00714400</name>
</gene>
<organism evidence="3 4">
    <name type="scientific">Mycena sanguinolenta</name>
    <dbReference type="NCBI Taxonomy" id="230812"/>
    <lineage>
        <taxon>Eukaryota</taxon>
        <taxon>Fungi</taxon>
        <taxon>Dikarya</taxon>
        <taxon>Basidiomycota</taxon>
        <taxon>Agaricomycotina</taxon>
        <taxon>Agaricomycetes</taxon>
        <taxon>Agaricomycetidae</taxon>
        <taxon>Agaricales</taxon>
        <taxon>Marasmiineae</taxon>
        <taxon>Mycenaceae</taxon>
        <taxon>Mycena</taxon>
    </lineage>
</organism>
<accession>A0A8H7DCV9</accession>
<dbReference type="Proteomes" id="UP000623467">
    <property type="component" value="Unassembled WGS sequence"/>
</dbReference>
<dbReference type="EMBL" id="JACAZH010000004">
    <property type="protein sequence ID" value="KAF7370809.1"/>
    <property type="molecule type" value="Genomic_DNA"/>
</dbReference>
<feature type="transmembrane region" description="Helical" evidence="2">
    <location>
        <begin position="236"/>
        <end position="266"/>
    </location>
</feature>
<proteinExistence type="predicted"/>